<dbReference type="PANTHER" id="PTHR12110:SF41">
    <property type="entry name" value="INOSOSE DEHYDRATASE"/>
    <property type="match status" value="1"/>
</dbReference>
<dbReference type="InterPro" id="IPR013022">
    <property type="entry name" value="Xyl_isomerase-like_TIM-brl"/>
</dbReference>
<dbReference type="Gene3D" id="3.20.20.150">
    <property type="entry name" value="Divalent-metal-dependent TIM barrel enzymes"/>
    <property type="match status" value="1"/>
</dbReference>
<dbReference type="InterPro" id="IPR050312">
    <property type="entry name" value="IolE/XylAMocC-like"/>
</dbReference>
<proteinExistence type="predicted"/>
<dbReference type="GO" id="GO:0016853">
    <property type="term" value="F:isomerase activity"/>
    <property type="evidence" value="ECO:0007669"/>
    <property type="project" value="UniProtKB-KW"/>
</dbReference>
<feature type="domain" description="Xylose isomerase-like TIM barrel" evidence="1">
    <location>
        <begin position="22"/>
        <end position="246"/>
    </location>
</feature>
<evidence type="ECO:0000259" key="1">
    <source>
        <dbReference type="Pfam" id="PF01261"/>
    </source>
</evidence>
<dbReference type="PANTHER" id="PTHR12110">
    <property type="entry name" value="HYDROXYPYRUVATE ISOMERASE"/>
    <property type="match status" value="1"/>
</dbReference>
<protein>
    <submittedName>
        <fullName evidence="2">Sugar phosphate isomerase/epimerase</fullName>
    </submittedName>
</protein>
<keyword evidence="2" id="KW-0413">Isomerase</keyword>
<name>A0ABY5VCI4_9FIRM</name>
<evidence type="ECO:0000313" key="2">
    <source>
        <dbReference type="EMBL" id="UWP58255.1"/>
    </source>
</evidence>
<evidence type="ECO:0000313" key="3">
    <source>
        <dbReference type="Proteomes" id="UP001060164"/>
    </source>
</evidence>
<reference evidence="2" key="1">
    <citation type="journal article" date="2022" name="Cell">
        <title>Design, construction, and in vivo augmentation of a complex gut microbiome.</title>
        <authorList>
            <person name="Cheng A.G."/>
            <person name="Ho P.Y."/>
            <person name="Aranda-Diaz A."/>
            <person name="Jain S."/>
            <person name="Yu F.B."/>
            <person name="Meng X."/>
            <person name="Wang M."/>
            <person name="Iakiviak M."/>
            <person name="Nagashima K."/>
            <person name="Zhao A."/>
            <person name="Murugkar P."/>
            <person name="Patil A."/>
            <person name="Atabakhsh K."/>
            <person name="Weakley A."/>
            <person name="Yan J."/>
            <person name="Brumbaugh A.R."/>
            <person name="Higginbottom S."/>
            <person name="Dimas A."/>
            <person name="Shiver A.L."/>
            <person name="Deutschbauer A."/>
            <person name="Neff N."/>
            <person name="Sonnenburg J.L."/>
            <person name="Huang K.C."/>
            <person name="Fischbach M.A."/>
        </authorList>
    </citation>
    <scope>NUCLEOTIDE SEQUENCE</scope>
    <source>
        <strain evidence="2">DSM 19829</strain>
    </source>
</reference>
<accession>A0ABY5VCI4</accession>
<dbReference type="InterPro" id="IPR036237">
    <property type="entry name" value="Xyl_isomerase-like_sf"/>
</dbReference>
<sequence length="272" mass="30917">MDVKLGICNFCVPGTGVFAPKFVKECGLDGMSIDFGTFEQGFPLGQVRMQEAYLEAKGIYEIEYPNIGCSGYDDIPFAAETGHPLGEAADILWRGAVDAADYMGIPLVFIPLFRQSSIQTEQELKTAALRFRKICDYAAEKGICIACESEMTVNHQLMLVELVDKENFRIFYDNANHLYFKDIDGYEVLKVVYPFIGDQLHLKDSTKGCLANAVVGTGITRFYEVVNFLKEKNYSGWIILENLYERKDMRDIHTDRYEIMKMDVEALRRAVR</sequence>
<dbReference type="Pfam" id="PF01261">
    <property type="entry name" value="AP_endonuc_2"/>
    <property type="match status" value="1"/>
</dbReference>
<keyword evidence="3" id="KW-1185">Reference proteome</keyword>
<organism evidence="2 3">
    <name type="scientific">Ruminococcus gauvreauii</name>
    <dbReference type="NCBI Taxonomy" id="438033"/>
    <lineage>
        <taxon>Bacteria</taxon>
        <taxon>Bacillati</taxon>
        <taxon>Bacillota</taxon>
        <taxon>Clostridia</taxon>
        <taxon>Eubacteriales</taxon>
        <taxon>Oscillospiraceae</taxon>
        <taxon>Ruminococcus</taxon>
    </lineage>
</organism>
<dbReference type="EMBL" id="CP102290">
    <property type="protein sequence ID" value="UWP58255.1"/>
    <property type="molecule type" value="Genomic_DNA"/>
</dbReference>
<gene>
    <name evidence="2" type="ORF">NQ502_12800</name>
</gene>
<dbReference type="RefSeq" id="WP_028529922.1">
    <property type="nucleotide sequence ID" value="NZ_CABLBR010000037.1"/>
</dbReference>
<dbReference type="Proteomes" id="UP001060164">
    <property type="component" value="Chromosome"/>
</dbReference>
<dbReference type="SUPFAM" id="SSF51658">
    <property type="entry name" value="Xylose isomerase-like"/>
    <property type="match status" value="1"/>
</dbReference>